<reference evidence="2" key="1">
    <citation type="submission" date="2021-05" db="EMBL/GenBank/DDBJ databases">
        <authorList>
            <person name="Alioto T."/>
            <person name="Alioto T."/>
            <person name="Gomez Garrido J."/>
        </authorList>
    </citation>
    <scope>NUCLEOTIDE SEQUENCE</scope>
</reference>
<evidence type="ECO:0000256" key="1">
    <source>
        <dbReference type="SAM" id="Phobius"/>
    </source>
</evidence>
<keyword evidence="1" id="KW-0812">Transmembrane</keyword>
<proteinExistence type="predicted"/>
<dbReference type="EMBL" id="HBUF01087615">
    <property type="protein sequence ID" value="CAG6634788.1"/>
    <property type="molecule type" value="Transcribed_RNA"/>
</dbReference>
<keyword evidence="1" id="KW-0472">Membrane</keyword>
<keyword evidence="1" id="KW-1133">Transmembrane helix</keyword>
<protein>
    <recommendedName>
        <fullName evidence="3">Transmembrane protein</fullName>
    </recommendedName>
</protein>
<evidence type="ECO:0008006" key="3">
    <source>
        <dbReference type="Google" id="ProtNLM"/>
    </source>
</evidence>
<evidence type="ECO:0000313" key="2">
    <source>
        <dbReference type="EMBL" id="CAG6634788.1"/>
    </source>
</evidence>
<accession>A0A8D8VU99</accession>
<sequence>MVESQGTRVIHSRSFCRLNNHVGTSMQVMVLMVMMYQVSIVFCVPSMYSLSPRLDRLAFESFGLNLMFSVSSVYIVVFGIIHWPFGVIRAQVGTVVFADAFPKDFRCMHARSGYVHVVIQVVDDSIYIVLVFKVIQFDLFQLVVNMLFDVQISIDWLLGLLIVEGDSLVYFGNVVDDTLLIDKARDPLFNIGHFDDLTIDNGDTFVHSR</sequence>
<organism evidence="2">
    <name type="scientific">Cacopsylla melanoneura</name>
    <dbReference type="NCBI Taxonomy" id="428564"/>
    <lineage>
        <taxon>Eukaryota</taxon>
        <taxon>Metazoa</taxon>
        <taxon>Ecdysozoa</taxon>
        <taxon>Arthropoda</taxon>
        <taxon>Hexapoda</taxon>
        <taxon>Insecta</taxon>
        <taxon>Pterygota</taxon>
        <taxon>Neoptera</taxon>
        <taxon>Paraneoptera</taxon>
        <taxon>Hemiptera</taxon>
        <taxon>Sternorrhyncha</taxon>
        <taxon>Psylloidea</taxon>
        <taxon>Psyllidae</taxon>
        <taxon>Psyllinae</taxon>
        <taxon>Cacopsylla</taxon>
    </lineage>
</organism>
<feature type="transmembrane region" description="Helical" evidence="1">
    <location>
        <begin position="62"/>
        <end position="85"/>
    </location>
</feature>
<name>A0A8D8VU99_9HEMI</name>
<feature type="transmembrane region" description="Helical" evidence="1">
    <location>
        <begin position="28"/>
        <end position="50"/>
    </location>
</feature>
<dbReference type="AlphaFoldDB" id="A0A8D8VU99"/>